<organism evidence="3 4">
    <name type="scientific">Almyronema epifaneia S1</name>
    <dbReference type="NCBI Taxonomy" id="2991925"/>
    <lineage>
        <taxon>Bacteria</taxon>
        <taxon>Bacillati</taxon>
        <taxon>Cyanobacteriota</taxon>
        <taxon>Cyanophyceae</taxon>
        <taxon>Nodosilineales</taxon>
        <taxon>Nodosilineaceae</taxon>
        <taxon>Almyronema</taxon>
        <taxon>Almyronema epifaneia</taxon>
    </lineage>
</organism>
<feature type="transmembrane region" description="Helical" evidence="1">
    <location>
        <begin position="573"/>
        <end position="595"/>
    </location>
</feature>
<keyword evidence="1" id="KW-0472">Membrane</keyword>
<evidence type="ECO:0000256" key="1">
    <source>
        <dbReference type="SAM" id="Phobius"/>
    </source>
</evidence>
<dbReference type="Gene3D" id="3.40.50.300">
    <property type="entry name" value="P-loop containing nucleotide triphosphate hydrolases"/>
    <property type="match status" value="1"/>
</dbReference>
<dbReference type="InterPro" id="IPR027417">
    <property type="entry name" value="P-loop_NTPase"/>
</dbReference>
<feature type="transmembrane region" description="Helical" evidence="1">
    <location>
        <begin position="411"/>
        <end position="430"/>
    </location>
</feature>
<dbReference type="Pfam" id="PF05729">
    <property type="entry name" value="NACHT"/>
    <property type="match status" value="1"/>
</dbReference>
<dbReference type="EMBL" id="JBHZOL010000044">
    <property type="protein sequence ID" value="MFE4105982.1"/>
    <property type="molecule type" value="Genomic_DNA"/>
</dbReference>
<keyword evidence="4" id="KW-1185">Reference proteome</keyword>
<accession>A0ABW6IE32</accession>
<dbReference type="SUPFAM" id="SSF52540">
    <property type="entry name" value="P-loop containing nucleoside triphosphate hydrolases"/>
    <property type="match status" value="1"/>
</dbReference>
<keyword evidence="1" id="KW-0812">Transmembrane</keyword>
<comment type="caution">
    <text evidence="3">The sequence shown here is derived from an EMBL/GenBank/DDBJ whole genome shotgun (WGS) entry which is preliminary data.</text>
</comment>
<evidence type="ECO:0000313" key="4">
    <source>
        <dbReference type="Proteomes" id="UP001600165"/>
    </source>
</evidence>
<proteinExistence type="predicted"/>
<dbReference type="InterPro" id="IPR007111">
    <property type="entry name" value="NACHT_NTPase"/>
</dbReference>
<reference evidence="3 4" key="1">
    <citation type="submission" date="2024-10" db="EMBL/GenBank/DDBJ databases">
        <authorList>
            <person name="Ratan Roy A."/>
            <person name="Morales Sandoval P.H."/>
            <person name="De Los Santos Villalobos S."/>
            <person name="Chakraborty S."/>
            <person name="Mukherjee J."/>
        </authorList>
    </citation>
    <scope>NUCLEOTIDE SEQUENCE [LARGE SCALE GENOMIC DNA]</scope>
    <source>
        <strain evidence="3 4">S1</strain>
    </source>
</reference>
<feature type="domain" description="NACHT" evidence="2">
    <location>
        <begin position="85"/>
        <end position="182"/>
    </location>
</feature>
<evidence type="ECO:0000313" key="3">
    <source>
        <dbReference type="EMBL" id="MFE4105982.1"/>
    </source>
</evidence>
<sequence length="647" mass="74779">MDREAHKRREKAEFSLLEAIKYEIRDRLNFSLSGAELIKIRKKTQPNLVWKYQLEKVKFSTQKSKSFSQDIVISEIFNQAHGKLLLLGSAGSGKTTELLVLAKELIAKAEENSEYPIPVVFELGTWDNNETIEFWSADQLKKMYPFLGKYAQQLFRDRKILPIFDGLDEVKSEWQRNCIQAINQFMAEEFSPEYLVVCSRYEAYQQAIREIPIEREHEVSSRKQLLRLNEAVVLKKLTDSQIKGYLSSIKQLDVWQTISQDADLLSLVKQPLFLSMIGFVCVHDELSISEWKALKSAQERKDYLFNAYWNAAMKRELIKNSGDLEEGIRSQAYKKCLPPTESKIIVWLSWLARKMEIEQETKNYFLIEQLQPSWLDERKDKARYFFVYVSLISFPVAFAAATVQFFRGGFLFWETQFLAISVLLIAVYRVDEIIVRRVPKLSFKNLSDGFREGLWYSLLSAFLIGVLFGYKRGLVVAVSSGMITAMISSVGFYVNSALTEPTLEENLSSANQGIIRLLYNSIAWPFLGLLIGTAWILIFLIREWISYLLVPNSTQGGMLLAIWFGSKFALDPITGFCNGILIGLALGGIAFLRHFSLRIILFRKGFIPWDYSRFLNYCVEREFLQRVGGRYKFIHPLFQKYVADLEN</sequence>
<gene>
    <name evidence="3" type="ORF">ACFVKH_06835</name>
</gene>
<feature type="transmembrane region" description="Helical" evidence="1">
    <location>
        <begin position="453"/>
        <end position="470"/>
    </location>
</feature>
<protein>
    <submittedName>
        <fullName evidence="3">NACHT domain-containing protein</fullName>
    </submittedName>
</protein>
<dbReference type="RefSeq" id="WP_377963295.1">
    <property type="nucleotide sequence ID" value="NZ_JBHZOL010000044.1"/>
</dbReference>
<keyword evidence="1" id="KW-1133">Transmembrane helix</keyword>
<dbReference type="Proteomes" id="UP001600165">
    <property type="component" value="Unassembled WGS sequence"/>
</dbReference>
<feature type="transmembrane region" description="Helical" evidence="1">
    <location>
        <begin position="517"/>
        <end position="541"/>
    </location>
</feature>
<feature type="transmembrane region" description="Helical" evidence="1">
    <location>
        <begin position="385"/>
        <end position="405"/>
    </location>
</feature>
<name>A0ABW6IE32_9CYAN</name>
<feature type="transmembrane region" description="Helical" evidence="1">
    <location>
        <begin position="476"/>
        <end position="496"/>
    </location>
</feature>
<evidence type="ECO:0000259" key="2">
    <source>
        <dbReference type="Pfam" id="PF05729"/>
    </source>
</evidence>